<gene>
    <name evidence="2" type="ORF">CHLRE_12g507007v5</name>
</gene>
<proteinExistence type="predicted"/>
<organism evidence="2 3">
    <name type="scientific">Chlamydomonas reinhardtii</name>
    <name type="common">Chlamydomonas smithii</name>
    <dbReference type="NCBI Taxonomy" id="3055"/>
    <lineage>
        <taxon>Eukaryota</taxon>
        <taxon>Viridiplantae</taxon>
        <taxon>Chlorophyta</taxon>
        <taxon>core chlorophytes</taxon>
        <taxon>Chlorophyceae</taxon>
        <taxon>CS clade</taxon>
        <taxon>Chlamydomonadales</taxon>
        <taxon>Chlamydomonadaceae</taxon>
        <taxon>Chlamydomonas</taxon>
    </lineage>
</organism>
<dbReference type="KEGG" id="cre:CHLRE_12g507007v5"/>
<dbReference type="Gramene" id="PNW74869">
    <property type="protein sequence ID" value="PNW74869"/>
    <property type="gene ID" value="CHLRE_12g507007v5"/>
</dbReference>
<feature type="compositionally biased region" description="Low complexity" evidence="1">
    <location>
        <begin position="20"/>
        <end position="43"/>
    </location>
</feature>
<feature type="region of interest" description="Disordered" evidence="1">
    <location>
        <begin position="20"/>
        <end position="44"/>
    </location>
</feature>
<reference evidence="2 3" key="1">
    <citation type="journal article" date="2007" name="Science">
        <title>The Chlamydomonas genome reveals the evolution of key animal and plant functions.</title>
        <authorList>
            <person name="Merchant S.S."/>
            <person name="Prochnik S.E."/>
            <person name="Vallon O."/>
            <person name="Harris E.H."/>
            <person name="Karpowicz S.J."/>
            <person name="Witman G.B."/>
            <person name="Terry A."/>
            <person name="Salamov A."/>
            <person name="Fritz-Laylin L.K."/>
            <person name="Marechal-Drouard L."/>
            <person name="Marshall W.F."/>
            <person name="Qu L.H."/>
            <person name="Nelson D.R."/>
            <person name="Sanderfoot A.A."/>
            <person name="Spalding M.H."/>
            <person name="Kapitonov V.V."/>
            <person name="Ren Q."/>
            <person name="Ferris P."/>
            <person name="Lindquist E."/>
            <person name="Shapiro H."/>
            <person name="Lucas S.M."/>
            <person name="Grimwood J."/>
            <person name="Schmutz J."/>
            <person name="Cardol P."/>
            <person name="Cerutti H."/>
            <person name="Chanfreau G."/>
            <person name="Chen C.L."/>
            <person name="Cognat V."/>
            <person name="Croft M.T."/>
            <person name="Dent R."/>
            <person name="Dutcher S."/>
            <person name="Fernandez E."/>
            <person name="Fukuzawa H."/>
            <person name="Gonzalez-Ballester D."/>
            <person name="Gonzalez-Halphen D."/>
            <person name="Hallmann A."/>
            <person name="Hanikenne M."/>
            <person name="Hippler M."/>
            <person name="Inwood W."/>
            <person name="Jabbari K."/>
            <person name="Kalanon M."/>
            <person name="Kuras R."/>
            <person name="Lefebvre P.A."/>
            <person name="Lemaire S.D."/>
            <person name="Lobanov A.V."/>
            <person name="Lohr M."/>
            <person name="Manuell A."/>
            <person name="Meier I."/>
            <person name="Mets L."/>
            <person name="Mittag M."/>
            <person name="Mittelmeier T."/>
            <person name="Moroney J.V."/>
            <person name="Moseley J."/>
            <person name="Napoli C."/>
            <person name="Nedelcu A.M."/>
            <person name="Niyogi K."/>
            <person name="Novoselov S.V."/>
            <person name="Paulsen I.T."/>
            <person name="Pazour G."/>
            <person name="Purton S."/>
            <person name="Ral J.P."/>
            <person name="Riano-Pachon D.M."/>
            <person name="Riekhof W."/>
            <person name="Rymarquis L."/>
            <person name="Schroda M."/>
            <person name="Stern D."/>
            <person name="Umen J."/>
            <person name="Willows R."/>
            <person name="Wilson N."/>
            <person name="Zimmer S.L."/>
            <person name="Allmer J."/>
            <person name="Balk J."/>
            <person name="Bisova K."/>
            <person name="Chen C.J."/>
            <person name="Elias M."/>
            <person name="Gendler K."/>
            <person name="Hauser C."/>
            <person name="Lamb M.R."/>
            <person name="Ledford H."/>
            <person name="Long J.C."/>
            <person name="Minagawa J."/>
            <person name="Page M.D."/>
            <person name="Pan J."/>
            <person name="Pootakham W."/>
            <person name="Roje S."/>
            <person name="Rose A."/>
            <person name="Stahlberg E."/>
            <person name="Terauchi A.M."/>
            <person name="Yang P."/>
            <person name="Ball S."/>
            <person name="Bowler C."/>
            <person name="Dieckmann C.L."/>
            <person name="Gladyshev V.N."/>
            <person name="Green P."/>
            <person name="Jorgensen R."/>
            <person name="Mayfield S."/>
            <person name="Mueller-Roeber B."/>
            <person name="Rajamani S."/>
            <person name="Sayre R.T."/>
            <person name="Brokstein P."/>
            <person name="Dubchak I."/>
            <person name="Goodstein D."/>
            <person name="Hornick L."/>
            <person name="Huang Y.W."/>
            <person name="Jhaveri J."/>
            <person name="Luo Y."/>
            <person name="Martinez D."/>
            <person name="Ngau W.C."/>
            <person name="Otillar B."/>
            <person name="Poliakov A."/>
            <person name="Porter A."/>
            <person name="Szajkowski L."/>
            <person name="Werner G."/>
            <person name="Zhou K."/>
            <person name="Grigoriev I.V."/>
            <person name="Rokhsar D.S."/>
            <person name="Grossman A.R."/>
        </authorList>
    </citation>
    <scope>NUCLEOTIDE SEQUENCE [LARGE SCALE GENOMIC DNA]</scope>
    <source>
        <strain evidence="3">CC-503</strain>
    </source>
</reference>
<dbReference type="InParanoid" id="A0A2K3D2X6"/>
<dbReference type="RefSeq" id="XP_042918202.1">
    <property type="nucleotide sequence ID" value="XM_043068171.1"/>
</dbReference>
<evidence type="ECO:0000313" key="2">
    <source>
        <dbReference type="EMBL" id="PNW74869.1"/>
    </source>
</evidence>
<name>A0A2K3D2X6_CHLRE</name>
<protein>
    <submittedName>
        <fullName evidence="2">Uncharacterized protein</fullName>
    </submittedName>
</protein>
<dbReference type="GeneID" id="66055517"/>
<dbReference type="AlphaFoldDB" id="A0A2K3D2X6"/>
<evidence type="ECO:0000313" key="3">
    <source>
        <dbReference type="Proteomes" id="UP000006906"/>
    </source>
</evidence>
<evidence type="ECO:0000256" key="1">
    <source>
        <dbReference type="SAM" id="MobiDB-lite"/>
    </source>
</evidence>
<sequence>MRRFERVLLGCAREPAAAADGMSASSGTGGAAASSSSSAPGSSSSGGAGRGMCLQLVSPLPVGQRCACGQPYEARKVPVMTTVYGPDTIFPVRAQQLYELHSGCCACRGCVVAYNGVQDRLFRYSSRSFLSLRHLYNFVDQLIGSGINVEAYVNSQRL</sequence>
<keyword evidence="3" id="KW-1185">Reference proteome</keyword>
<dbReference type="EMBL" id="CM008973">
    <property type="protein sequence ID" value="PNW74869.1"/>
    <property type="molecule type" value="Genomic_DNA"/>
</dbReference>
<accession>A0A2K3D2X6</accession>
<dbReference type="Proteomes" id="UP000006906">
    <property type="component" value="Chromosome 12"/>
</dbReference>